<dbReference type="PANTHER" id="PTHR11109">
    <property type="entry name" value="GTP CYCLOHYDROLASE I"/>
    <property type="match status" value="1"/>
</dbReference>
<evidence type="ECO:0000256" key="4">
    <source>
        <dbReference type="ARBA" id="ARBA00022801"/>
    </source>
</evidence>
<protein>
    <recommendedName>
        <fullName evidence="5">GTP cyclohydrolase 1</fullName>
        <ecNumber evidence="5">3.5.4.16</ecNumber>
    </recommendedName>
    <alternativeName>
        <fullName evidence="5">GTP cyclohydrolase I</fullName>
        <shortName evidence="5">GTP-CH-I</shortName>
    </alternativeName>
</protein>
<dbReference type="Pfam" id="PF01227">
    <property type="entry name" value="GTP_cyclohydroI"/>
    <property type="match status" value="1"/>
</dbReference>
<dbReference type="GO" id="GO:0046654">
    <property type="term" value="P:tetrahydrofolate biosynthetic process"/>
    <property type="evidence" value="ECO:0007669"/>
    <property type="project" value="UniProtKB-UniRule"/>
</dbReference>
<dbReference type="GO" id="GO:0005737">
    <property type="term" value="C:cytoplasm"/>
    <property type="evidence" value="ECO:0007669"/>
    <property type="project" value="TreeGrafter"/>
</dbReference>
<comment type="pathway">
    <text evidence="2 5">Cofactor biosynthesis; 7,8-dihydroneopterin triphosphate biosynthesis; 7,8-dihydroneopterin triphosphate from GTP: step 1/1.</text>
</comment>
<dbReference type="PATRIC" id="fig|748449.3.peg.460"/>
<dbReference type="RefSeq" id="WP_015326197.1">
    <property type="nucleotide sequence ID" value="NC_019978.1"/>
</dbReference>
<reference evidence="8" key="1">
    <citation type="submission" date="2012-02" db="EMBL/GenBank/DDBJ databases">
        <title>The complete genome of Halobacteroides halobius DSM 5150.</title>
        <authorList>
            <person name="Lucas S."/>
            <person name="Copeland A."/>
            <person name="Lapidus A."/>
            <person name="Glavina del Rio T."/>
            <person name="Dalin E."/>
            <person name="Tice H."/>
            <person name="Bruce D."/>
            <person name="Goodwin L."/>
            <person name="Pitluck S."/>
            <person name="Peters L."/>
            <person name="Mikhailova N."/>
            <person name="Gu W."/>
            <person name="Kyrpides N."/>
            <person name="Mavromatis K."/>
            <person name="Ivanova N."/>
            <person name="Brettin T."/>
            <person name="Detter J.C."/>
            <person name="Han C."/>
            <person name="Larimer F."/>
            <person name="Land M."/>
            <person name="Hauser L."/>
            <person name="Markowitz V."/>
            <person name="Cheng J.-F."/>
            <person name="Hugenholtz P."/>
            <person name="Woyke T."/>
            <person name="Wu D."/>
            <person name="Tindall B."/>
            <person name="Pomrenke H."/>
            <person name="Brambilla E."/>
            <person name="Klenk H.-P."/>
            <person name="Eisen J.A."/>
        </authorList>
    </citation>
    <scope>NUCLEOTIDE SEQUENCE [LARGE SCALE GENOMIC DNA]</scope>
    <source>
        <strain evidence="8">ATCC 35273 / DSM 5150 / MD-1</strain>
    </source>
</reference>
<keyword evidence="8" id="KW-1185">Reference proteome</keyword>
<accession>L0K628</accession>
<evidence type="ECO:0000313" key="8">
    <source>
        <dbReference type="Proteomes" id="UP000010880"/>
    </source>
</evidence>
<dbReference type="UniPathway" id="UPA00848">
    <property type="reaction ID" value="UER00151"/>
</dbReference>
<dbReference type="EMBL" id="CP003359">
    <property type="protein sequence ID" value="AGB40471.1"/>
    <property type="molecule type" value="Genomic_DNA"/>
</dbReference>
<keyword evidence="4 5" id="KW-0378">Hydrolase</keyword>
<dbReference type="NCBIfam" id="TIGR00063">
    <property type="entry name" value="folE"/>
    <property type="match status" value="1"/>
</dbReference>
<dbReference type="NCBIfam" id="NF006825">
    <property type="entry name" value="PRK09347.1-2"/>
    <property type="match status" value="1"/>
</dbReference>
<dbReference type="GO" id="GO:0005525">
    <property type="term" value="F:GTP binding"/>
    <property type="evidence" value="ECO:0007669"/>
    <property type="project" value="UniProtKB-KW"/>
</dbReference>
<organism evidence="7 8">
    <name type="scientific">Halobacteroides halobius (strain ATCC 35273 / DSM 5150 / MD-1)</name>
    <dbReference type="NCBI Taxonomy" id="748449"/>
    <lineage>
        <taxon>Bacteria</taxon>
        <taxon>Bacillati</taxon>
        <taxon>Bacillota</taxon>
        <taxon>Clostridia</taxon>
        <taxon>Halanaerobiales</taxon>
        <taxon>Halobacteroidaceae</taxon>
        <taxon>Halobacteroides</taxon>
    </lineage>
</organism>
<dbReference type="HOGENOM" id="CLU_049768_3_3_9"/>
<comment type="catalytic activity">
    <reaction evidence="1 5">
        <text>GTP + H2O = 7,8-dihydroneopterin 3'-triphosphate + formate + H(+)</text>
        <dbReference type="Rhea" id="RHEA:17473"/>
        <dbReference type="ChEBI" id="CHEBI:15377"/>
        <dbReference type="ChEBI" id="CHEBI:15378"/>
        <dbReference type="ChEBI" id="CHEBI:15740"/>
        <dbReference type="ChEBI" id="CHEBI:37565"/>
        <dbReference type="ChEBI" id="CHEBI:58462"/>
        <dbReference type="EC" id="3.5.4.16"/>
    </reaction>
</comment>
<feature type="binding site" evidence="5">
    <location>
        <position position="75"/>
    </location>
    <ligand>
        <name>Zn(2+)</name>
        <dbReference type="ChEBI" id="CHEBI:29105"/>
    </ligand>
</feature>
<keyword evidence="5" id="KW-0547">Nucleotide-binding</keyword>
<dbReference type="GO" id="GO:0006730">
    <property type="term" value="P:one-carbon metabolic process"/>
    <property type="evidence" value="ECO:0007669"/>
    <property type="project" value="UniProtKB-UniRule"/>
</dbReference>
<dbReference type="PROSITE" id="PS00859">
    <property type="entry name" value="GTP_CYCLOHYDROL_1_1"/>
    <property type="match status" value="1"/>
</dbReference>
<comment type="similarity">
    <text evidence="5">Belongs to the GTP cyclohydrolase I family.</text>
</comment>
<keyword evidence="5" id="KW-0479">Metal-binding</keyword>
<dbReference type="FunFam" id="1.10.286.10:FF:000001">
    <property type="entry name" value="GTP cyclohydrolase 1"/>
    <property type="match status" value="1"/>
</dbReference>
<evidence type="ECO:0000256" key="2">
    <source>
        <dbReference type="ARBA" id="ARBA00005080"/>
    </source>
</evidence>
<sequence length="189" mass="21508">MDQDRIEKSISNILEAIGEDPQREGLEKTPKRVAKMYQEIFLGVNKEPSEALDVFVEDEANDLVLVRDITFYSLCEHHLIPFFGKVHLAYKPQGGRVTGFSKLTKLVETVAKRPQLQERMTKIIADTMMEILEPQGVYVIVEAQQLCMTMRGVEQTETETITSASRGIFKEDSGAKNEVINLIYRGRTR</sequence>
<dbReference type="NCBIfam" id="NF006826">
    <property type="entry name" value="PRK09347.1-3"/>
    <property type="match status" value="1"/>
</dbReference>
<dbReference type="GO" id="GO:0006729">
    <property type="term" value="P:tetrahydrobiopterin biosynthetic process"/>
    <property type="evidence" value="ECO:0007669"/>
    <property type="project" value="TreeGrafter"/>
</dbReference>
<dbReference type="InterPro" id="IPR001474">
    <property type="entry name" value="GTP_CycHdrlase_I"/>
</dbReference>
<comment type="subunit">
    <text evidence="5">Homopolymer.</text>
</comment>
<dbReference type="Proteomes" id="UP000010880">
    <property type="component" value="Chromosome"/>
</dbReference>
<dbReference type="PROSITE" id="PS00860">
    <property type="entry name" value="GTP_CYCLOHYDROL_1_2"/>
    <property type="match status" value="1"/>
</dbReference>
<keyword evidence="5" id="KW-0342">GTP-binding</keyword>
<dbReference type="InterPro" id="IPR043133">
    <property type="entry name" value="GTP-CH-I_C/QueF"/>
</dbReference>
<dbReference type="EC" id="3.5.4.16" evidence="5"/>
<dbReference type="Gene3D" id="1.10.286.10">
    <property type="match status" value="1"/>
</dbReference>
<proteinExistence type="inferred from homology"/>
<gene>
    <name evidence="5" type="primary">folE</name>
    <name evidence="7" type="ordered locus">Halha_0497</name>
</gene>
<evidence type="ECO:0000256" key="3">
    <source>
        <dbReference type="ARBA" id="ARBA00022563"/>
    </source>
</evidence>
<dbReference type="AlphaFoldDB" id="L0K628"/>
<evidence type="ECO:0000313" key="7">
    <source>
        <dbReference type="EMBL" id="AGB40471.1"/>
    </source>
</evidence>
<feature type="binding site" evidence="5">
    <location>
        <position position="147"/>
    </location>
    <ligand>
        <name>Zn(2+)</name>
        <dbReference type="ChEBI" id="CHEBI:29105"/>
    </ligand>
</feature>
<dbReference type="eggNOG" id="COG0302">
    <property type="taxonomic scope" value="Bacteria"/>
</dbReference>
<evidence type="ECO:0000259" key="6">
    <source>
        <dbReference type="Pfam" id="PF01227"/>
    </source>
</evidence>
<dbReference type="InterPro" id="IPR043134">
    <property type="entry name" value="GTP-CH-I_N"/>
</dbReference>
<dbReference type="HAMAP" id="MF_00223">
    <property type="entry name" value="FolE"/>
    <property type="match status" value="1"/>
</dbReference>
<keyword evidence="5" id="KW-0862">Zinc</keyword>
<dbReference type="InterPro" id="IPR020602">
    <property type="entry name" value="GTP_CycHdrlase_I_dom"/>
</dbReference>
<keyword evidence="3 5" id="KW-0554">One-carbon metabolism</keyword>
<feature type="binding site" evidence="5">
    <location>
        <position position="78"/>
    </location>
    <ligand>
        <name>Zn(2+)</name>
        <dbReference type="ChEBI" id="CHEBI:29105"/>
    </ligand>
</feature>
<dbReference type="Gene3D" id="3.30.1130.10">
    <property type="match status" value="1"/>
</dbReference>
<dbReference type="GO" id="GO:0008270">
    <property type="term" value="F:zinc ion binding"/>
    <property type="evidence" value="ECO:0007669"/>
    <property type="project" value="UniProtKB-UniRule"/>
</dbReference>
<dbReference type="STRING" id="748449.Halha_0497"/>
<evidence type="ECO:0000256" key="5">
    <source>
        <dbReference type="HAMAP-Rule" id="MF_00223"/>
    </source>
</evidence>
<name>L0K628_HALHC</name>
<dbReference type="KEGG" id="hhl:Halha_0497"/>
<dbReference type="SUPFAM" id="SSF55620">
    <property type="entry name" value="Tetrahydrobiopterin biosynthesis enzymes-like"/>
    <property type="match status" value="1"/>
</dbReference>
<dbReference type="OrthoDB" id="9801207at2"/>
<dbReference type="GO" id="GO:0003934">
    <property type="term" value="F:GTP cyclohydrolase I activity"/>
    <property type="evidence" value="ECO:0007669"/>
    <property type="project" value="UniProtKB-UniRule"/>
</dbReference>
<dbReference type="FunFam" id="3.30.1130.10:FF:000001">
    <property type="entry name" value="GTP cyclohydrolase 1"/>
    <property type="match status" value="1"/>
</dbReference>
<dbReference type="PANTHER" id="PTHR11109:SF7">
    <property type="entry name" value="GTP CYCLOHYDROLASE 1"/>
    <property type="match status" value="1"/>
</dbReference>
<feature type="domain" description="GTP cyclohydrolase I" evidence="6">
    <location>
        <begin position="6"/>
        <end position="183"/>
    </location>
</feature>
<dbReference type="InterPro" id="IPR018234">
    <property type="entry name" value="GTP_CycHdrlase_I_CS"/>
</dbReference>
<evidence type="ECO:0000256" key="1">
    <source>
        <dbReference type="ARBA" id="ARBA00001052"/>
    </source>
</evidence>